<organism evidence="2 3">
    <name type="scientific">Lactarius akahatsu</name>
    <dbReference type="NCBI Taxonomy" id="416441"/>
    <lineage>
        <taxon>Eukaryota</taxon>
        <taxon>Fungi</taxon>
        <taxon>Dikarya</taxon>
        <taxon>Basidiomycota</taxon>
        <taxon>Agaricomycotina</taxon>
        <taxon>Agaricomycetes</taxon>
        <taxon>Russulales</taxon>
        <taxon>Russulaceae</taxon>
        <taxon>Lactarius</taxon>
    </lineage>
</organism>
<dbReference type="InterPro" id="IPR036265">
    <property type="entry name" value="HIT-like_sf"/>
</dbReference>
<feature type="compositionally biased region" description="Low complexity" evidence="1">
    <location>
        <begin position="241"/>
        <end position="250"/>
    </location>
</feature>
<protein>
    <recommendedName>
        <fullName evidence="4">HIT domain-containing protein</fullName>
    </recommendedName>
</protein>
<name>A0AAD4LSH0_9AGAM</name>
<dbReference type="SUPFAM" id="SSF54197">
    <property type="entry name" value="HIT-like"/>
    <property type="match status" value="1"/>
</dbReference>
<keyword evidence="3" id="KW-1185">Reference proteome</keyword>
<feature type="region of interest" description="Disordered" evidence="1">
    <location>
        <begin position="209"/>
        <end position="261"/>
    </location>
</feature>
<reference evidence="2" key="1">
    <citation type="submission" date="2022-01" db="EMBL/GenBank/DDBJ databases">
        <title>Comparative genomics reveals a dynamic genome evolution in the ectomycorrhizal milk-cap (Lactarius) mushrooms.</title>
        <authorList>
            <consortium name="DOE Joint Genome Institute"/>
            <person name="Lebreton A."/>
            <person name="Tang N."/>
            <person name="Kuo A."/>
            <person name="LaButti K."/>
            <person name="Drula E."/>
            <person name="Barry K."/>
            <person name="Clum A."/>
            <person name="Lipzen A."/>
            <person name="Mousain D."/>
            <person name="Ng V."/>
            <person name="Wang R."/>
            <person name="Wang X."/>
            <person name="Dai Y."/>
            <person name="Henrissat B."/>
            <person name="Grigoriev I.V."/>
            <person name="Guerin-Laguette A."/>
            <person name="Yu F."/>
            <person name="Martin F.M."/>
        </authorList>
    </citation>
    <scope>NUCLEOTIDE SEQUENCE</scope>
    <source>
        <strain evidence="2">QP</strain>
    </source>
</reference>
<dbReference type="Gene3D" id="3.30.428.10">
    <property type="entry name" value="HIT-like"/>
    <property type="match status" value="1"/>
</dbReference>
<dbReference type="Proteomes" id="UP001201163">
    <property type="component" value="Unassembled WGS sequence"/>
</dbReference>
<evidence type="ECO:0000256" key="1">
    <source>
        <dbReference type="SAM" id="MobiDB-lite"/>
    </source>
</evidence>
<evidence type="ECO:0000313" key="2">
    <source>
        <dbReference type="EMBL" id="KAH8997506.1"/>
    </source>
</evidence>
<dbReference type="EMBL" id="JAKELL010000007">
    <property type="protein sequence ID" value="KAH8997506.1"/>
    <property type="molecule type" value="Genomic_DNA"/>
</dbReference>
<gene>
    <name evidence="2" type="ORF">EDB92DRAFT_2112211</name>
</gene>
<evidence type="ECO:0008006" key="4">
    <source>
        <dbReference type="Google" id="ProtNLM"/>
    </source>
</evidence>
<comment type="caution">
    <text evidence="2">The sequence shown here is derived from an EMBL/GenBank/DDBJ whole genome shotgun (WGS) entry which is preliminary data.</text>
</comment>
<sequence length="261" mass="28193">MSFASKPGCPMCGIVSQAQRQRDALSTLSPPPSSSTSQPEILWRDDNFTVYREKTNPVSSKGHIIVAFNLHVPSIYMLSSSDLPLLTFLRDTATKLLTSLLPMDSPLLSPTSAGPLNTASTQPYTRPSNFRIGFITPPFRDSRIPVTDHLHAHAFISPADRLGWFRGIAYSAVAWYDIDDLIAEIRESVSNNRVKSGYANRQNAPIDLVPDAGARAGTANGRETTESSLASPDIEEGKSMPGGSRSRPTSLSPPTPGGLQV</sequence>
<feature type="compositionally biased region" description="Pro residues" evidence="1">
    <location>
        <begin position="251"/>
        <end position="261"/>
    </location>
</feature>
<accession>A0AAD4LSH0</accession>
<evidence type="ECO:0000313" key="3">
    <source>
        <dbReference type="Proteomes" id="UP001201163"/>
    </source>
</evidence>
<proteinExistence type="predicted"/>
<dbReference type="AlphaFoldDB" id="A0AAD4LSH0"/>